<dbReference type="PANTHER" id="PTHR37984:SF15">
    <property type="entry name" value="INTEGRASE CATALYTIC DOMAIN-CONTAINING PROTEIN"/>
    <property type="match status" value="1"/>
</dbReference>
<dbReference type="AlphaFoldDB" id="A0A371FVD0"/>
<sequence>MERLAESCMEVFMDDFTVYGHSFDACLENKSGAENLVASHLSRIERRIDLLPIRDDFPDEFGMPKALISDQGSHFCNKTMSTLLEKYGIVHRVTTAYHPQTNGQAEVFNREIKCNLAFDQAGKERKLQLQQLEQLHLEAYENSKVYKEKVKLEIRNEATDKTFKVNGHQITKANYSIVNPRSISPSLVQFPHSSSQSISALGSLMAIAKGSSIAISRNYAIATSSVGRD</sequence>
<keyword evidence="3" id="KW-1185">Reference proteome</keyword>
<dbReference type="PROSITE" id="PS50994">
    <property type="entry name" value="INTEGRASE"/>
    <property type="match status" value="1"/>
</dbReference>
<dbReference type="SUPFAM" id="SSF53098">
    <property type="entry name" value="Ribonuclease H-like"/>
    <property type="match status" value="1"/>
</dbReference>
<feature type="domain" description="Integrase catalytic" evidence="1">
    <location>
        <begin position="1"/>
        <end position="163"/>
    </location>
</feature>
<proteinExistence type="predicted"/>
<dbReference type="GO" id="GO:0015074">
    <property type="term" value="P:DNA integration"/>
    <property type="evidence" value="ECO:0007669"/>
    <property type="project" value="InterPro"/>
</dbReference>
<dbReference type="InterPro" id="IPR012337">
    <property type="entry name" value="RNaseH-like_sf"/>
</dbReference>
<evidence type="ECO:0000313" key="2">
    <source>
        <dbReference type="EMBL" id="RDX82268.1"/>
    </source>
</evidence>
<dbReference type="InterPro" id="IPR001584">
    <property type="entry name" value="Integrase_cat-core"/>
</dbReference>
<dbReference type="InterPro" id="IPR036397">
    <property type="entry name" value="RNaseH_sf"/>
</dbReference>
<comment type="caution">
    <text evidence="2">The sequence shown here is derived from an EMBL/GenBank/DDBJ whole genome shotgun (WGS) entry which is preliminary data.</text>
</comment>
<protein>
    <recommendedName>
        <fullName evidence="1">Integrase catalytic domain-containing protein</fullName>
    </recommendedName>
</protein>
<dbReference type="InterPro" id="IPR050951">
    <property type="entry name" value="Retrovirus_Pol_polyprotein"/>
</dbReference>
<dbReference type="GO" id="GO:0003676">
    <property type="term" value="F:nucleic acid binding"/>
    <property type="evidence" value="ECO:0007669"/>
    <property type="project" value="InterPro"/>
</dbReference>
<dbReference type="Proteomes" id="UP000257109">
    <property type="component" value="Unassembled WGS sequence"/>
</dbReference>
<dbReference type="EMBL" id="QJKJ01007677">
    <property type="protein sequence ID" value="RDX82268.1"/>
    <property type="molecule type" value="Genomic_DNA"/>
</dbReference>
<dbReference type="PANTHER" id="PTHR37984">
    <property type="entry name" value="PROTEIN CBG26694"/>
    <property type="match status" value="1"/>
</dbReference>
<evidence type="ECO:0000313" key="3">
    <source>
        <dbReference type="Proteomes" id="UP000257109"/>
    </source>
</evidence>
<evidence type="ECO:0000259" key="1">
    <source>
        <dbReference type="PROSITE" id="PS50994"/>
    </source>
</evidence>
<name>A0A371FVD0_MUCPR</name>
<feature type="non-terminal residue" evidence="2">
    <location>
        <position position="1"/>
    </location>
</feature>
<reference evidence="2" key="1">
    <citation type="submission" date="2018-05" db="EMBL/GenBank/DDBJ databases">
        <title>Draft genome of Mucuna pruriens seed.</title>
        <authorList>
            <person name="Nnadi N.E."/>
            <person name="Vos R."/>
            <person name="Hasami M.H."/>
            <person name="Devisetty U.K."/>
            <person name="Aguiy J.C."/>
        </authorList>
    </citation>
    <scope>NUCLEOTIDE SEQUENCE [LARGE SCALE GENOMIC DNA]</scope>
    <source>
        <strain evidence="2">JCA_2017</strain>
    </source>
</reference>
<accession>A0A371FVD0</accession>
<organism evidence="2 3">
    <name type="scientific">Mucuna pruriens</name>
    <name type="common">Velvet bean</name>
    <name type="synonym">Dolichos pruriens</name>
    <dbReference type="NCBI Taxonomy" id="157652"/>
    <lineage>
        <taxon>Eukaryota</taxon>
        <taxon>Viridiplantae</taxon>
        <taxon>Streptophyta</taxon>
        <taxon>Embryophyta</taxon>
        <taxon>Tracheophyta</taxon>
        <taxon>Spermatophyta</taxon>
        <taxon>Magnoliopsida</taxon>
        <taxon>eudicotyledons</taxon>
        <taxon>Gunneridae</taxon>
        <taxon>Pentapetalae</taxon>
        <taxon>rosids</taxon>
        <taxon>fabids</taxon>
        <taxon>Fabales</taxon>
        <taxon>Fabaceae</taxon>
        <taxon>Papilionoideae</taxon>
        <taxon>50 kb inversion clade</taxon>
        <taxon>NPAAA clade</taxon>
        <taxon>indigoferoid/millettioid clade</taxon>
        <taxon>Phaseoleae</taxon>
        <taxon>Mucuna</taxon>
    </lineage>
</organism>
<gene>
    <name evidence="2" type="ORF">CR513_36962</name>
</gene>
<dbReference type="Gene3D" id="3.30.420.10">
    <property type="entry name" value="Ribonuclease H-like superfamily/Ribonuclease H"/>
    <property type="match status" value="1"/>
</dbReference>